<evidence type="ECO:0000256" key="4">
    <source>
        <dbReference type="SAM" id="SignalP"/>
    </source>
</evidence>
<comment type="subcellular location">
    <subcellularLocation>
        <location evidence="1">Cell envelope</location>
    </subcellularLocation>
</comment>
<feature type="coiled-coil region" evidence="3">
    <location>
        <begin position="175"/>
        <end position="202"/>
    </location>
</feature>
<evidence type="ECO:0000313" key="6">
    <source>
        <dbReference type="Proteomes" id="UP000664417"/>
    </source>
</evidence>
<sequence>MSRVILFLICAGPLAAATPLKVMRGDLQTKLVLTGRIKAVSGEKIIAPVTDNWQVKIDWMLPEGDIAAPGDVVVRFDNKQDRLNLNQLEQDLVNAEANLRTQEEELTDRLQQFAKDLESSQLDLALAEIDARIPAELQERKEYEKKQLDKLRAEGTLALKKRQIELDTRVERNKLASSRIQIRRLQEEIKQQRETIAKLSLTTQNGGVIVYADTTDSSRKLNIGDTVYPGATIVTIPKLDELELETWLTEQEWVRVRQGMKVAARLDAYPENRLTGRIRTISAQGKEKKNWSRGVYFHTLIELDHVDTDRMKPGMSAQTELLLDRHQDVLLVPLQAIRLEQGAYQVQPEGGEPMTVNPLGWDAFHMAVEAQQNLAEGTTLMPITRGGTP</sequence>
<feature type="chain" id="PRO_5035321032" evidence="4">
    <location>
        <begin position="17"/>
        <end position="389"/>
    </location>
</feature>
<dbReference type="GO" id="GO:0030313">
    <property type="term" value="C:cell envelope"/>
    <property type="evidence" value="ECO:0007669"/>
    <property type="project" value="UniProtKB-SubCell"/>
</dbReference>
<evidence type="ECO:0000256" key="2">
    <source>
        <dbReference type="ARBA" id="ARBA00023054"/>
    </source>
</evidence>
<dbReference type="PANTHER" id="PTHR32347">
    <property type="entry name" value="EFFLUX SYSTEM COMPONENT YKNX-RELATED"/>
    <property type="match status" value="1"/>
</dbReference>
<evidence type="ECO:0000313" key="5">
    <source>
        <dbReference type="EMBL" id="MBO1321044.1"/>
    </source>
</evidence>
<accession>A0A8J7U5N7</accession>
<protein>
    <submittedName>
        <fullName evidence="5">HlyD family efflux transporter periplasmic adaptor subunit</fullName>
    </submittedName>
</protein>
<dbReference type="PANTHER" id="PTHR32347:SF23">
    <property type="entry name" value="BLL5650 PROTEIN"/>
    <property type="match status" value="1"/>
</dbReference>
<keyword evidence="4" id="KW-0732">Signal</keyword>
<dbReference type="EMBL" id="JAFREP010000021">
    <property type="protein sequence ID" value="MBO1321044.1"/>
    <property type="molecule type" value="Genomic_DNA"/>
</dbReference>
<comment type="caution">
    <text evidence="5">The sequence shown here is derived from an EMBL/GenBank/DDBJ whole genome shotgun (WGS) entry which is preliminary data.</text>
</comment>
<proteinExistence type="predicted"/>
<feature type="signal peptide" evidence="4">
    <location>
        <begin position="1"/>
        <end position="16"/>
    </location>
</feature>
<dbReference type="Proteomes" id="UP000664417">
    <property type="component" value="Unassembled WGS sequence"/>
</dbReference>
<keyword evidence="2 3" id="KW-0175">Coiled coil</keyword>
<dbReference type="InterPro" id="IPR050465">
    <property type="entry name" value="UPF0194_transport"/>
</dbReference>
<feature type="coiled-coil region" evidence="3">
    <location>
        <begin position="78"/>
        <end position="146"/>
    </location>
</feature>
<keyword evidence="6" id="KW-1185">Reference proteome</keyword>
<dbReference type="Gene3D" id="2.40.30.170">
    <property type="match status" value="1"/>
</dbReference>
<evidence type="ECO:0000256" key="1">
    <source>
        <dbReference type="ARBA" id="ARBA00004196"/>
    </source>
</evidence>
<dbReference type="RefSeq" id="WP_207861018.1">
    <property type="nucleotide sequence ID" value="NZ_JAFREP010000021.1"/>
</dbReference>
<name>A0A8J7U5N7_9BACT</name>
<gene>
    <name evidence="5" type="ORF">J3U88_21375</name>
</gene>
<dbReference type="AlphaFoldDB" id="A0A8J7U5N7"/>
<evidence type="ECO:0000256" key="3">
    <source>
        <dbReference type="SAM" id="Coils"/>
    </source>
</evidence>
<reference evidence="5" key="1">
    <citation type="submission" date="2021-03" db="EMBL/GenBank/DDBJ databases">
        <authorList>
            <person name="Wang G."/>
        </authorList>
    </citation>
    <scope>NUCLEOTIDE SEQUENCE</scope>
    <source>
        <strain evidence="5">KCTC 12899</strain>
    </source>
</reference>
<organism evidence="5 6">
    <name type="scientific">Acanthopleuribacter pedis</name>
    <dbReference type="NCBI Taxonomy" id="442870"/>
    <lineage>
        <taxon>Bacteria</taxon>
        <taxon>Pseudomonadati</taxon>
        <taxon>Acidobacteriota</taxon>
        <taxon>Holophagae</taxon>
        <taxon>Acanthopleuribacterales</taxon>
        <taxon>Acanthopleuribacteraceae</taxon>
        <taxon>Acanthopleuribacter</taxon>
    </lineage>
</organism>